<dbReference type="Gene3D" id="3.10.560.10">
    <property type="entry name" value="Outer membrane lipoprotein wza domain like"/>
    <property type="match status" value="1"/>
</dbReference>
<accession>A0ABV8RP08</accession>
<feature type="chain" id="PRO_5046163317" evidence="2">
    <location>
        <begin position="28"/>
        <end position="241"/>
    </location>
</feature>
<keyword evidence="1 2" id="KW-0732">Signal</keyword>
<feature type="domain" description="Polysaccharide export protein N-terminal" evidence="3">
    <location>
        <begin position="57"/>
        <end position="130"/>
    </location>
</feature>
<dbReference type="EMBL" id="JBHSDR010000003">
    <property type="protein sequence ID" value="MFC4293981.1"/>
    <property type="molecule type" value="Genomic_DNA"/>
</dbReference>
<dbReference type="PANTHER" id="PTHR33619">
    <property type="entry name" value="POLYSACCHARIDE EXPORT PROTEIN GFCE-RELATED"/>
    <property type="match status" value="1"/>
</dbReference>
<dbReference type="PANTHER" id="PTHR33619:SF3">
    <property type="entry name" value="POLYSACCHARIDE EXPORT PROTEIN GFCE-RELATED"/>
    <property type="match status" value="1"/>
</dbReference>
<evidence type="ECO:0000259" key="3">
    <source>
        <dbReference type="Pfam" id="PF02563"/>
    </source>
</evidence>
<dbReference type="Pfam" id="PF02563">
    <property type="entry name" value="Poly_export"/>
    <property type="match status" value="1"/>
</dbReference>
<protein>
    <submittedName>
        <fullName evidence="5">Polysaccharide biosynthesis/export family protein</fullName>
    </submittedName>
</protein>
<dbReference type="InterPro" id="IPR049712">
    <property type="entry name" value="Poly_export"/>
</dbReference>
<sequence>MPMLVRLPLWRHLSLALALPLALSACGKPNFDPAAASRVAVTETLPEPGAEDLYGTAREARIGPGDKINIVVLGISDLERTVVVDGNGRIVFPLIGTVDALGLTPAELAASIQTRLSQRYLQNPQVSVAITEPVSQRFTIYGGVTRPGIYPAVGNETLTDAIAQASGTSDTARLDEVVVFRTVQGKRMAARFDLRAISGGRADDPAVYPNDRIVVGSDSNRTLLRDLAPLTPVLGLFYQIL</sequence>
<feature type="domain" description="Soluble ligand binding" evidence="4">
    <location>
        <begin position="138"/>
        <end position="188"/>
    </location>
</feature>
<evidence type="ECO:0000256" key="1">
    <source>
        <dbReference type="ARBA" id="ARBA00022729"/>
    </source>
</evidence>
<evidence type="ECO:0000259" key="4">
    <source>
        <dbReference type="Pfam" id="PF10531"/>
    </source>
</evidence>
<comment type="caution">
    <text evidence="5">The sequence shown here is derived from an EMBL/GenBank/DDBJ whole genome shotgun (WGS) entry which is preliminary data.</text>
</comment>
<evidence type="ECO:0000313" key="5">
    <source>
        <dbReference type="EMBL" id="MFC4293981.1"/>
    </source>
</evidence>
<evidence type="ECO:0000256" key="2">
    <source>
        <dbReference type="SAM" id="SignalP"/>
    </source>
</evidence>
<feature type="signal peptide" evidence="2">
    <location>
        <begin position="1"/>
        <end position="27"/>
    </location>
</feature>
<dbReference type="Proteomes" id="UP001595828">
    <property type="component" value="Unassembled WGS sequence"/>
</dbReference>
<gene>
    <name evidence="5" type="ORF">ACFO0A_02785</name>
</gene>
<keyword evidence="6" id="KW-1185">Reference proteome</keyword>
<proteinExistence type="predicted"/>
<evidence type="ECO:0000313" key="6">
    <source>
        <dbReference type="Proteomes" id="UP001595828"/>
    </source>
</evidence>
<dbReference type="Pfam" id="PF10531">
    <property type="entry name" value="SLBB"/>
    <property type="match status" value="1"/>
</dbReference>
<reference evidence="6" key="1">
    <citation type="journal article" date="2019" name="Int. J. Syst. Evol. Microbiol.">
        <title>The Global Catalogue of Microorganisms (GCM) 10K type strain sequencing project: providing services to taxonomists for standard genome sequencing and annotation.</title>
        <authorList>
            <consortium name="The Broad Institute Genomics Platform"/>
            <consortium name="The Broad Institute Genome Sequencing Center for Infectious Disease"/>
            <person name="Wu L."/>
            <person name="Ma J."/>
        </authorList>
    </citation>
    <scope>NUCLEOTIDE SEQUENCE [LARGE SCALE GENOMIC DNA]</scope>
    <source>
        <strain evidence="6">CGMCC 1.12989</strain>
    </source>
</reference>
<name>A0ABV8RP08_9SPHN</name>
<dbReference type="PROSITE" id="PS51257">
    <property type="entry name" value="PROKAR_LIPOPROTEIN"/>
    <property type="match status" value="1"/>
</dbReference>
<dbReference type="InterPro" id="IPR019554">
    <property type="entry name" value="Soluble_ligand-bd"/>
</dbReference>
<organism evidence="5 6">
    <name type="scientific">Novosphingobium tardum</name>
    <dbReference type="NCBI Taxonomy" id="1538021"/>
    <lineage>
        <taxon>Bacteria</taxon>
        <taxon>Pseudomonadati</taxon>
        <taxon>Pseudomonadota</taxon>
        <taxon>Alphaproteobacteria</taxon>
        <taxon>Sphingomonadales</taxon>
        <taxon>Sphingomonadaceae</taxon>
        <taxon>Novosphingobium</taxon>
    </lineage>
</organism>
<dbReference type="InterPro" id="IPR003715">
    <property type="entry name" value="Poly_export_N"/>
</dbReference>